<dbReference type="AlphaFoldDB" id="A0A1X7KSY7"/>
<dbReference type="Pfam" id="PF19666">
    <property type="entry name" value="DUF6169"/>
    <property type="match status" value="1"/>
</dbReference>
<dbReference type="RefSeq" id="WP_085473846.1">
    <property type="nucleotide sequence ID" value="NZ_CP038029.1"/>
</dbReference>
<dbReference type="STRING" id="561061.SAMN05660862_3145"/>
<evidence type="ECO:0000313" key="2">
    <source>
        <dbReference type="Proteomes" id="UP000192980"/>
    </source>
</evidence>
<keyword evidence="2" id="KW-1185">Reference proteome</keyword>
<gene>
    <name evidence="1" type="ORF">SAMN05660862_3145</name>
</gene>
<accession>A0A1X7KSY7</accession>
<name>A0A1X7KSY7_9SPHI</name>
<dbReference type="EMBL" id="FXAU01000006">
    <property type="protein sequence ID" value="SMG43937.1"/>
    <property type="molecule type" value="Genomic_DNA"/>
</dbReference>
<protein>
    <submittedName>
        <fullName evidence="1">Uncharacterized protein</fullName>
    </submittedName>
</protein>
<proteinExistence type="predicted"/>
<organism evidence="1 2">
    <name type="scientific">Sphingobacterium psychroaquaticum</name>
    <dbReference type="NCBI Taxonomy" id="561061"/>
    <lineage>
        <taxon>Bacteria</taxon>
        <taxon>Pseudomonadati</taxon>
        <taxon>Bacteroidota</taxon>
        <taxon>Sphingobacteriia</taxon>
        <taxon>Sphingobacteriales</taxon>
        <taxon>Sphingobacteriaceae</taxon>
        <taxon>Sphingobacterium</taxon>
    </lineage>
</organism>
<evidence type="ECO:0000313" key="1">
    <source>
        <dbReference type="EMBL" id="SMG43937.1"/>
    </source>
</evidence>
<sequence>MFARYKVYRHKDGKSYFFRTRSGNTYFAYFTAFVLQDKYGSEINLLSFGFSCHLADKRKPQHYDQRIKNTIISIIEEYFTQEPRSALLFFCTNLDGKAHHRFYTFDRWFKESSFKLEKFDTPKKSAEKDFYGSLLVKPDNPEKQKIMDAFYFTIDFWKLS</sequence>
<dbReference type="Proteomes" id="UP000192980">
    <property type="component" value="Unassembled WGS sequence"/>
</dbReference>
<dbReference type="InterPro" id="IPR046167">
    <property type="entry name" value="DUF6169"/>
</dbReference>
<reference evidence="1 2" key="1">
    <citation type="submission" date="2017-04" db="EMBL/GenBank/DDBJ databases">
        <authorList>
            <person name="Afonso C.L."/>
            <person name="Miller P.J."/>
            <person name="Scott M.A."/>
            <person name="Spackman E."/>
            <person name="Goraichik I."/>
            <person name="Dimitrov K.M."/>
            <person name="Suarez D.L."/>
            <person name="Swayne D.E."/>
        </authorList>
    </citation>
    <scope>NUCLEOTIDE SEQUENCE [LARGE SCALE GENOMIC DNA]</scope>
    <source>
        <strain evidence="1 2">DSM 22418</strain>
    </source>
</reference>